<dbReference type="EMBL" id="UYYA01004048">
    <property type="protein sequence ID" value="VDM59113.1"/>
    <property type="molecule type" value="Genomic_DNA"/>
</dbReference>
<proteinExistence type="predicted"/>
<sequence>MSYTQCSFVDIDLPTGNLSTRDANTEYRINNICHSTKYKHISLW</sequence>
<dbReference type="Proteomes" id="UP000267027">
    <property type="component" value="Unassembled WGS sequence"/>
</dbReference>
<evidence type="ECO:0000313" key="1">
    <source>
        <dbReference type="EMBL" id="VDM59113.1"/>
    </source>
</evidence>
<protein>
    <submittedName>
        <fullName evidence="1 3">Uncharacterized protein</fullName>
    </submittedName>
</protein>
<organism evidence="3">
    <name type="scientific">Angiostrongylus costaricensis</name>
    <name type="common">Nematode worm</name>
    <dbReference type="NCBI Taxonomy" id="334426"/>
    <lineage>
        <taxon>Eukaryota</taxon>
        <taxon>Metazoa</taxon>
        <taxon>Ecdysozoa</taxon>
        <taxon>Nematoda</taxon>
        <taxon>Chromadorea</taxon>
        <taxon>Rhabditida</taxon>
        <taxon>Rhabditina</taxon>
        <taxon>Rhabditomorpha</taxon>
        <taxon>Strongyloidea</taxon>
        <taxon>Metastrongylidae</taxon>
        <taxon>Angiostrongylus</taxon>
    </lineage>
</organism>
<gene>
    <name evidence="1" type="ORF">ACOC_LOCUS7528</name>
</gene>
<evidence type="ECO:0000313" key="3">
    <source>
        <dbReference type="WBParaSite" id="ACOC_0000752701-mRNA-1"/>
    </source>
</evidence>
<dbReference type="AlphaFoldDB" id="A0A0R3PQC1"/>
<accession>A0A0R3PQC1</accession>
<name>A0A0R3PQC1_ANGCS</name>
<reference evidence="3" key="1">
    <citation type="submission" date="2017-02" db="UniProtKB">
        <authorList>
            <consortium name="WormBaseParasite"/>
        </authorList>
    </citation>
    <scope>IDENTIFICATION</scope>
</reference>
<reference evidence="1 2" key="2">
    <citation type="submission" date="2018-11" db="EMBL/GenBank/DDBJ databases">
        <authorList>
            <consortium name="Pathogen Informatics"/>
        </authorList>
    </citation>
    <scope>NUCLEOTIDE SEQUENCE [LARGE SCALE GENOMIC DNA]</scope>
    <source>
        <strain evidence="1 2">Costa Rica</strain>
    </source>
</reference>
<evidence type="ECO:0000313" key="2">
    <source>
        <dbReference type="Proteomes" id="UP000267027"/>
    </source>
</evidence>
<dbReference type="WBParaSite" id="ACOC_0000752701-mRNA-1">
    <property type="protein sequence ID" value="ACOC_0000752701-mRNA-1"/>
    <property type="gene ID" value="ACOC_0000752701"/>
</dbReference>
<keyword evidence="2" id="KW-1185">Reference proteome</keyword>